<dbReference type="Pfam" id="PF18276">
    <property type="entry name" value="TcA_TcB_BD"/>
    <property type="match status" value="1"/>
</dbReference>
<dbReference type="RefSeq" id="WP_203746173.1">
    <property type="nucleotide sequence ID" value="NZ_BONF01000015.1"/>
</dbReference>
<feature type="domain" description="Neuraminidase-like" evidence="4">
    <location>
        <begin position="1963"/>
        <end position="2087"/>
    </location>
</feature>
<name>A0A8J3JJN4_9ACTN</name>
<dbReference type="InterPro" id="IPR036366">
    <property type="entry name" value="PGBDSf"/>
</dbReference>
<evidence type="ECO:0000259" key="3">
    <source>
        <dbReference type="Pfam" id="PF18276"/>
    </source>
</evidence>
<dbReference type="InterPro" id="IPR018003">
    <property type="entry name" value="Insecticidal_toxin/plasmid_vir"/>
</dbReference>
<evidence type="ECO:0000313" key="7">
    <source>
        <dbReference type="Proteomes" id="UP000601223"/>
    </source>
</evidence>
<dbReference type="EMBL" id="BONF01000015">
    <property type="protein sequence ID" value="GIF81637.1"/>
    <property type="molecule type" value="Genomic_DNA"/>
</dbReference>
<reference evidence="6 7" key="1">
    <citation type="submission" date="2021-01" db="EMBL/GenBank/DDBJ databases">
        <title>Whole genome shotgun sequence of Catellatospora bangladeshensis NBRC 107357.</title>
        <authorList>
            <person name="Komaki H."/>
            <person name="Tamura T."/>
        </authorList>
    </citation>
    <scope>NUCLEOTIDE SEQUENCE [LARGE SCALE GENOMIC DNA]</scope>
    <source>
        <strain evidence="6 7">NBRC 107357</strain>
    </source>
</reference>
<proteinExistence type="predicted"/>
<dbReference type="InterPro" id="IPR041079">
    <property type="entry name" value="Neuraminidase-like"/>
</dbReference>
<dbReference type="Pfam" id="PF20220">
    <property type="entry name" value="ABC_toxin_N"/>
    <property type="match status" value="1"/>
</dbReference>
<dbReference type="Pfam" id="PF18413">
    <property type="entry name" value="Neuraminidase"/>
    <property type="match status" value="1"/>
</dbReference>
<dbReference type="Proteomes" id="UP000601223">
    <property type="component" value="Unassembled WGS sequence"/>
</dbReference>
<dbReference type="InterPro" id="IPR046839">
    <property type="entry name" value="ABC_toxin_N"/>
</dbReference>
<gene>
    <name evidence="6" type="ORF">Cba03nite_29860</name>
</gene>
<sequence>MRALTSQSPGGTGEFITDLHHALDAAGFGDPVTAQERERAEYGDGTREAVARLQAQYDWPVREPGVLDRDSAERFNALLVELGVFQVVEGRLTGAAGMGMPERLVFAFDVDFVGGALLAEATTDVEGAYRMRYDPRHYATAGQPPKERLDLVLFAYDANGAVIASSVPLADPGPRERIDLVAGSAPPEDDGEYTVRGTVVEPGGRAAQGLTVRAFDRDLGPRRDLLGEAQTGADGTFRVGYRRSAFGRGEGDSGAEADLVLEVLAGGQPVAATVYRVFDGHRALAPLSEDDLVLGIPARRDEELELTLAARVPAAGTEYARLMAALEPLLEGRSPAELDEDRHRDVTFAARETGADRTLIGLLAQAHQLARHVFDGQLDPELLYGLARCDRHLADLPRLTLAGRDELHSGLRQAIERQVIAEQPERVLEAAVALIVDLSPDALLTGTGAPAYGPVLADALPDAGAQRALLRAAAGRGGDPAAMWQELRADPAFAEPGTVERAQFALQLDALTDRHLPLMAALHRERGIASAEALLDLRHEELTELVTRVGLPDGVTGGVDEAERASVYAAGLLGQVHLAFPTASVARSLAAAPAGAVGGEAVRDALPTVLARATGEQVRGRGAAFDIGTTRLEPFLAEHADVLFDGIDEPVRAALVPELSRAQRLYRVSTGPAAMDWLISQPYRSAFDIAQLPQQTFLAHASDLDSAQAMMIHSRAQHTATAMLATYVNLVDARLGVDLAALQGGDRVAAAAGIDQSVATYLPTWSGLFGDVSWCECDHCRSVYSPAAYLVDLLNFLDTATPNAAGQRPLDVLLARRPDLAQTPLTCENTNTTIPYVDLVNEVLESLVVSLDPAAIPAYDTADATAAELAAAPQHTDWAAYVTPPAPARARLDRAAYPNSLPFDAALSAARAHLDHLGVSRAALLETFSGGVPAHGLAAERLGLAPAAFELITGVDLAGAPAPVVSADERFGFGAVTPPPLADGDSGWWVWAVRRKLAASGAALAAGADPVLERFDAPVTAAVTAFQTANGLPATGRADAATWQALAAHGPSFAASLLPHTPLLLDRAGITYDELLALLRTRFLNPAQHAFETVQSLHLPGADLIAFVTGGLVNPSAALTAALTAAGRTVGEFTDWAAVHLAGPAWDRVRATILADGPLDRSIDAVTVRHWADDDPWLTDDQWIGLDRLIRLWRATGWELDDLDLALTALGATDLDAATVTAVAHVADLARALDLTVAQVVLLWADLDPTRPGSLYHRRLRNRALLRLDPAFDPDWRGAVLAGATLGEQLPTLQAGMRAGAADLTALRAHLGLADDTAPLDVAAVSAMFRHVTLARALELNVRDLITMITLSGADPFTAPGSGDWAANALVREVRRLQRGDLNPAQLADVLADLSTPDADAGRDRVLGALRDGLRTVAAELDPATERDGALTRRALASLQVAAPLADATVAVLTGNDQASATLPAPPAPAPAIPAGWAARLRYSPQDRTVTVLGALTDAERDDVKAFTADAGWAAAADRLHAAPRAVLADLTAALSAAGVTAPATLLAAPLPDDPGQREAAVTARLRLLLDAALPAVRDREQRALIRQTMLAVVPDAATVALLLEGRRTAGGPALRGTVPGTPLIADLLDLAAAPGVTDPARQAYGLLARVQVLAEGHRLPGADLRVLVTEVVTLRADGKRLLDHPAAQAVGAYARARSRPGQPDGALARLWSATTGEQAAAALAEAAGVPAATITDLMDPAGLGLALPALRDPAAAERLLDAAAVVTTLGVPAAVAAGWAHGPTGQAVADDTRRAVKARYDETAWLDVAPALSDAQRDRRRAALVAYLAPRLGVRDANGLYQQLLIDVEMSPCMRTSRIKQAISSVQLFIQRVLLNHESPAVAAQAVDAGHWRWMQNYRVWEANRKVLLYPENWILPQLRDDKTPFFKELEGALLGEDLTEAGAERAVAGYLGKLDTVAKLDVTALHVQHDFEPAEKLDTVVHLFGRTANTPQVYYYRRYVVTANGTAKWTPWEQVPVDVRGDLVTAVTFNRRLYLFWAQVTTKTKQAATSAKSAQPQQYYQEVQLAWSEYRDGAWGPKHVTDGGDVLTDDYDPGDPGGTNVQGAAQPQGIIERLETRIDGDRLRVLCIASRALIWADDEKKVSYKPPVVISGDGAAAADGNQAYTYALGTFVLDGCHGRMTADSRMDQTWRNSGVLLRVSDDKLQVKPLTRGKPVAADTVLAKAPGMLISTEHWVHTDSGYFVIGDDRRAYFGRLRLASPALSGVIADPARIYPQLDLTPKGTDVIAIPQPPWLSEAVHAAELTGSSWAAANASLARAALIAPQFALSDPGLFTDAAPRAEALTADRPLTKELAVALEIERVGSIFARPKAAATVELQTLFDPFACTYLKRLQQYGVKGVLTPANQQLVLKPGFADRYRPDPWLVSTPHPSDTVDFGLPGNPGLDWSSAQSGYRRELFFDIPMLIGDMLADNHRYEEALRAYHYVFDPTDGTGDYWKVLPLRTTPKETVEQWLARLNAGDADLKRQIAEWKDHPFQPHLLARMRPAAYKKYVVMRYLDALIGWGDKLYAQDTMESINQATNLYILAAELCGPALRRVPPAGEPAPQTFAQMRGRLDALGNVAAEFENAFPTLNSATLTAAPEAAGLLGMGRTLYFCVPPNDKLLGYWDTVADRLFKIRNCMNLAGVVRQLPLFEPPIDPALLVRAAAQGIDLGSAVADANAALPPHRFEVVLRRALDACATLRGLGQSLLSALEQRDGEELAALRAEQELLVLNATLETRRKQEDEADARLAALEHSRAVPAERLRYYRWLMGAEDKTPEPGQVVAMASYAPATQRQDGAFLIQEEIDQLAAAHSARDWQVRANAMEVLASLSYYIPSFAVHVEPWGVGAEIEFGGKHIGPALTAISRYQAGLGYEDAYKAQHAEKMAGYRRRGQEYAIGANAAALELANIDKQVTTMAITKELATLEVRQVEKQIAEAELVQAHLAGKYTGTELYSWLQGQLGGLYFQAYQHAYELARQAERCYRFEHGLSSSNIVQAGAWDSLRKGLLAGERLQLQLQQLQRAYADQDVREHELTKHVSLLQHAPLALIALRETGRCEIDLPELTFDLDHPGHYLRRLKSVSITVPAVVGPYGSVNARLTMLANETRVSPALRAGKYERDTDGDDPRFVRDFAAVQQIATSGGQNDAGLFEVNFHDERYLPFEGAGAAGRWRVEIDPDCNAFDLSTVSDVVLHLRYTARDGGDQLRQKAKERWKKVLADVEGLPLSRVFSLRHEFPGEWHRLKTVAEADGSHVQLIMLSRDRFPALMRHSALSIGAVDLFGVPAAGGAPAKLPSLRTPKPAEEEVALAGGSPLPPLLHQRADLGPVAVKAAGEQAQWRLSVAAGDVAASLDQLDDLLIVCHYSAKSAT</sequence>
<accession>A0A8J3JJN4</accession>
<protein>
    <recommendedName>
        <fullName evidence="8">Peptidoglycan binding-like domain-containing protein</fullName>
    </recommendedName>
</protein>
<evidence type="ECO:0000259" key="4">
    <source>
        <dbReference type="Pfam" id="PF18413"/>
    </source>
</evidence>
<evidence type="ECO:0000256" key="1">
    <source>
        <dbReference type="ARBA" id="ARBA00023026"/>
    </source>
</evidence>
<feature type="domain" description="ABC toxin N-terminal" evidence="5">
    <location>
        <begin position="1816"/>
        <end position="1932"/>
    </location>
</feature>
<feature type="domain" description="Tc toxin complex TcA C-terminal TcB-binding" evidence="3">
    <location>
        <begin position="2955"/>
        <end position="3242"/>
    </location>
</feature>
<dbReference type="InterPro" id="IPR002477">
    <property type="entry name" value="Peptidoglycan-bd-like"/>
</dbReference>
<evidence type="ECO:0000259" key="2">
    <source>
        <dbReference type="Pfam" id="PF01471"/>
    </source>
</evidence>
<dbReference type="SUPFAM" id="SSF47090">
    <property type="entry name" value="PGBD-like"/>
    <property type="match status" value="1"/>
</dbReference>
<dbReference type="Gene3D" id="1.10.101.10">
    <property type="entry name" value="PGBD-like superfamily/PGBD"/>
    <property type="match status" value="1"/>
</dbReference>
<keyword evidence="1" id="KW-0843">Virulence</keyword>
<dbReference type="InterPro" id="IPR040840">
    <property type="entry name" value="TcA_TcB_BD"/>
</dbReference>
<evidence type="ECO:0008006" key="8">
    <source>
        <dbReference type="Google" id="ProtNLM"/>
    </source>
</evidence>
<keyword evidence="7" id="KW-1185">Reference proteome</keyword>
<comment type="caution">
    <text evidence="6">The sequence shown here is derived from an EMBL/GenBank/DDBJ whole genome shotgun (WGS) entry which is preliminary data.</text>
</comment>
<organism evidence="6 7">
    <name type="scientific">Catellatospora bangladeshensis</name>
    <dbReference type="NCBI Taxonomy" id="310355"/>
    <lineage>
        <taxon>Bacteria</taxon>
        <taxon>Bacillati</taxon>
        <taxon>Actinomycetota</taxon>
        <taxon>Actinomycetes</taxon>
        <taxon>Micromonosporales</taxon>
        <taxon>Micromonosporaceae</taxon>
        <taxon>Catellatospora</taxon>
    </lineage>
</organism>
<dbReference type="Pfam" id="PF01471">
    <property type="entry name" value="PG_binding_1"/>
    <property type="match status" value="1"/>
</dbReference>
<feature type="domain" description="Peptidoglycan binding-like" evidence="2">
    <location>
        <begin position="993"/>
        <end position="1046"/>
    </location>
</feature>
<dbReference type="Pfam" id="PF03538">
    <property type="entry name" value="VRP1"/>
    <property type="match status" value="1"/>
</dbReference>
<dbReference type="InterPro" id="IPR036365">
    <property type="entry name" value="PGBD-like_sf"/>
</dbReference>
<evidence type="ECO:0000313" key="6">
    <source>
        <dbReference type="EMBL" id="GIF81637.1"/>
    </source>
</evidence>
<evidence type="ECO:0000259" key="5">
    <source>
        <dbReference type="Pfam" id="PF20220"/>
    </source>
</evidence>